<comment type="similarity">
    <text evidence="3 15">Belongs to the protein kinase superfamily. KdkA/RfaP family.</text>
</comment>
<protein>
    <recommendedName>
        <fullName evidence="13 15">3-deoxy-D-manno-octulosonic acid kinase</fullName>
        <shortName evidence="15">Kdo kinase</shortName>
        <ecNumber evidence="4 15">2.7.1.166</ecNumber>
    </recommendedName>
</protein>
<dbReference type="EMBL" id="CP137578">
    <property type="protein sequence ID" value="WOX28014.1"/>
    <property type="molecule type" value="Genomic_DNA"/>
</dbReference>
<evidence type="ECO:0000313" key="19">
    <source>
        <dbReference type="Proteomes" id="UP001304419"/>
    </source>
</evidence>
<dbReference type="GO" id="GO:0005886">
    <property type="term" value="C:plasma membrane"/>
    <property type="evidence" value="ECO:0007669"/>
    <property type="project" value="UniProtKB-SubCell"/>
</dbReference>
<dbReference type="GO" id="GO:0016773">
    <property type="term" value="F:phosphotransferase activity, alcohol group as acceptor"/>
    <property type="evidence" value="ECO:0007669"/>
    <property type="project" value="UniProtKB-UniRule"/>
</dbReference>
<dbReference type="GO" id="GO:0005524">
    <property type="term" value="F:ATP binding"/>
    <property type="evidence" value="ECO:0007669"/>
    <property type="project" value="UniProtKB-UniRule"/>
</dbReference>
<evidence type="ECO:0000256" key="3">
    <source>
        <dbReference type="ARBA" id="ARBA00010327"/>
    </source>
</evidence>
<evidence type="ECO:0000256" key="6">
    <source>
        <dbReference type="ARBA" id="ARBA00022519"/>
    </source>
</evidence>
<evidence type="ECO:0000256" key="7">
    <source>
        <dbReference type="ARBA" id="ARBA00022679"/>
    </source>
</evidence>
<dbReference type="InterPro" id="IPR011009">
    <property type="entry name" value="Kinase-like_dom_sf"/>
</dbReference>
<evidence type="ECO:0000313" key="18">
    <source>
        <dbReference type="Proteomes" id="UP000646877"/>
    </source>
</evidence>
<keyword evidence="7 15" id="KW-0808">Transferase</keyword>
<keyword evidence="10 15" id="KW-0067">ATP-binding</keyword>
<comment type="pathway">
    <text evidence="2 15">Bacterial outer membrane biogenesis; LPS core biosynthesis.</text>
</comment>
<comment type="subcellular location">
    <subcellularLocation>
        <location evidence="1 15">Cell inner membrane</location>
        <topology evidence="1 15">Peripheral membrane protein</topology>
        <orientation evidence="1 15">Cytoplasmic side</orientation>
    </subcellularLocation>
</comment>
<reference evidence="17 19" key="2">
    <citation type="submission" date="2023-10" db="EMBL/GenBank/DDBJ databases">
        <title>To unveil natural product biosynthetic capacity in Pseudoalteromonas.</title>
        <authorList>
            <person name="Wang J."/>
        </authorList>
    </citation>
    <scope>NUCLEOTIDE SEQUENCE [LARGE SCALE GENOMIC DNA]</scope>
    <source>
        <strain evidence="17 19">DSM 15914</strain>
    </source>
</reference>
<dbReference type="HAMAP" id="MF_00521">
    <property type="entry name" value="KDO_kinase"/>
    <property type="match status" value="1"/>
</dbReference>
<keyword evidence="12 15" id="KW-0472">Membrane</keyword>
<dbReference type="Proteomes" id="UP001304419">
    <property type="component" value="Chromosome 1"/>
</dbReference>
<dbReference type="GO" id="GO:0009244">
    <property type="term" value="P:lipopolysaccharide core region biosynthetic process"/>
    <property type="evidence" value="ECO:0007669"/>
    <property type="project" value="UniProtKB-UniRule"/>
</dbReference>
<keyword evidence="19" id="KW-1185">Reference proteome</keyword>
<evidence type="ECO:0000256" key="2">
    <source>
        <dbReference type="ARBA" id="ARBA00004713"/>
    </source>
</evidence>
<comment type="catalytic activity">
    <reaction evidence="14 15">
        <text>an alpha-Kdo-(2-&gt;6)-lipid IVA + ATP = a 4-O-phospho-alpha-Kdo-(2-&gt;6)-lipid IVA + ADP + H(+)</text>
        <dbReference type="Rhea" id="RHEA:74271"/>
        <dbReference type="ChEBI" id="CHEBI:15378"/>
        <dbReference type="ChEBI" id="CHEBI:30616"/>
        <dbReference type="ChEBI" id="CHEBI:176428"/>
        <dbReference type="ChEBI" id="CHEBI:193140"/>
        <dbReference type="ChEBI" id="CHEBI:456216"/>
        <dbReference type="EC" id="2.7.1.166"/>
    </reaction>
</comment>
<evidence type="ECO:0000256" key="4">
    <source>
        <dbReference type="ARBA" id="ARBA00011988"/>
    </source>
</evidence>
<keyword evidence="5 15" id="KW-1003">Cell membrane</keyword>
<feature type="active site" evidence="15">
    <location>
        <position position="166"/>
    </location>
</feature>
<keyword evidence="11 15" id="KW-0448">Lipopolysaccharide biosynthesis</keyword>
<dbReference type="NCBIfam" id="NF002475">
    <property type="entry name" value="PRK01723.1"/>
    <property type="match status" value="1"/>
</dbReference>
<dbReference type="EC" id="2.7.1.166" evidence="4 15"/>
<evidence type="ECO:0000256" key="14">
    <source>
        <dbReference type="ARBA" id="ARBA00034417"/>
    </source>
</evidence>
<proteinExistence type="inferred from homology"/>
<dbReference type="GO" id="GO:0016301">
    <property type="term" value="F:kinase activity"/>
    <property type="evidence" value="ECO:0007669"/>
    <property type="project" value="UniProtKB-KW"/>
</dbReference>
<keyword evidence="8 15" id="KW-0547">Nucleotide-binding</keyword>
<keyword evidence="9 15" id="KW-0418">Kinase</keyword>
<dbReference type="AlphaFoldDB" id="A0A8I2H3F1"/>
<dbReference type="Pfam" id="PF06293">
    <property type="entry name" value="Kdo"/>
    <property type="match status" value="1"/>
</dbReference>
<evidence type="ECO:0000256" key="1">
    <source>
        <dbReference type="ARBA" id="ARBA00004515"/>
    </source>
</evidence>
<evidence type="ECO:0000256" key="12">
    <source>
        <dbReference type="ARBA" id="ARBA00023136"/>
    </source>
</evidence>
<sequence length="237" mass="27319">MQITKQPHSYLLTPSTLDYDVSEEMFDPEYWQKNNAIVGSKEGRATAWFVRFNQSVAVLKHYYRGGLIGKLLSDQYIFTKLENTRVYQEFALLEQLQLQGLPVPTPLGARISLHFGIYRADILTEAVSDATSVCEILQARTLSTNELESIGHTVAQFHQAGAYHDDLNINNILFDTNGKVFLIDFDKGKIMQPNSSWQHANMERLQRSFKKEAGKWPTFYFDENQWQVLMQAYHCAR</sequence>
<dbReference type="UniPathway" id="UPA00958"/>
<evidence type="ECO:0000256" key="13">
    <source>
        <dbReference type="ARBA" id="ARBA00029511"/>
    </source>
</evidence>
<evidence type="ECO:0000313" key="16">
    <source>
        <dbReference type="EMBL" id="NLR22406.1"/>
    </source>
</evidence>
<organism evidence="16 18">
    <name type="scientific">Pseudoalteromonas maricaloris</name>
    <dbReference type="NCBI Taxonomy" id="184924"/>
    <lineage>
        <taxon>Bacteria</taxon>
        <taxon>Pseudomonadati</taxon>
        <taxon>Pseudomonadota</taxon>
        <taxon>Gammaproteobacteria</taxon>
        <taxon>Alteromonadales</taxon>
        <taxon>Pseudoalteromonadaceae</taxon>
        <taxon>Pseudoalteromonas</taxon>
    </lineage>
</organism>
<evidence type="ECO:0000256" key="15">
    <source>
        <dbReference type="HAMAP-Rule" id="MF_00521"/>
    </source>
</evidence>
<dbReference type="RefSeq" id="WP_039491390.1">
    <property type="nucleotide sequence ID" value="NZ_CBCSDF010000011.1"/>
</dbReference>
<evidence type="ECO:0000256" key="11">
    <source>
        <dbReference type="ARBA" id="ARBA00022985"/>
    </source>
</evidence>
<evidence type="ECO:0000256" key="10">
    <source>
        <dbReference type="ARBA" id="ARBA00022840"/>
    </source>
</evidence>
<dbReference type="Gene3D" id="1.10.510.10">
    <property type="entry name" value="Transferase(Phosphotransferase) domain 1"/>
    <property type="match status" value="1"/>
</dbReference>
<dbReference type="SUPFAM" id="SSF56112">
    <property type="entry name" value="Protein kinase-like (PK-like)"/>
    <property type="match status" value="1"/>
</dbReference>
<evidence type="ECO:0000313" key="17">
    <source>
        <dbReference type="EMBL" id="WOX28014.1"/>
    </source>
</evidence>
<dbReference type="InterPro" id="IPR022826">
    <property type="entry name" value="KDO_kinase"/>
</dbReference>
<evidence type="ECO:0000256" key="5">
    <source>
        <dbReference type="ARBA" id="ARBA00022475"/>
    </source>
</evidence>
<comment type="function">
    <text evidence="15">Catalyzes the ATP-dependent phosphorylation of the 3-deoxy-D-manno-octulosonic acid (Kdo) residue in Kdo-lipid IV(A) at the 4-OH position.</text>
</comment>
<keyword evidence="6 15" id="KW-0997">Cell inner membrane</keyword>
<reference evidence="16" key="1">
    <citation type="submission" date="2019-10" db="EMBL/GenBank/DDBJ databases">
        <authorList>
            <person name="Paulsen S."/>
        </authorList>
    </citation>
    <scope>NUCLEOTIDE SEQUENCE</scope>
    <source>
        <strain evidence="16">LMG 19692</strain>
    </source>
</reference>
<accession>A0A8I2H3F1</accession>
<dbReference type="Proteomes" id="UP000646877">
    <property type="component" value="Unassembled WGS sequence"/>
</dbReference>
<evidence type="ECO:0000256" key="9">
    <source>
        <dbReference type="ARBA" id="ARBA00022777"/>
    </source>
</evidence>
<name>A0A8I2H3F1_9GAMM</name>
<evidence type="ECO:0000256" key="8">
    <source>
        <dbReference type="ARBA" id="ARBA00022741"/>
    </source>
</evidence>
<dbReference type="EMBL" id="WEIA01000008">
    <property type="protein sequence ID" value="NLR22406.1"/>
    <property type="molecule type" value="Genomic_DNA"/>
</dbReference>
<gene>
    <name evidence="15" type="primary">kdkA</name>
    <name evidence="16" type="ORF">F9Y85_13960</name>
    <name evidence="17" type="ORF">R5H13_15370</name>
</gene>